<comment type="caution">
    <text evidence="3">The sequence shown here is derived from an EMBL/GenBank/DDBJ whole genome shotgun (WGS) entry which is preliminary data.</text>
</comment>
<dbReference type="InterPro" id="IPR007067">
    <property type="entry name" value="Tail_sheath"/>
</dbReference>
<reference evidence="3 4" key="1">
    <citation type="submission" date="2019-09" db="EMBL/GenBank/DDBJ databases">
        <title>YIM 48816 draft genome.</title>
        <authorList>
            <person name="Jiang L."/>
        </authorList>
    </citation>
    <scope>NUCLEOTIDE SEQUENCE [LARGE SCALE GENOMIC DNA]</scope>
    <source>
        <strain evidence="3 4">YIM 48816</strain>
    </source>
</reference>
<organism evidence="3 4">
    <name type="scientific">Methylobacterium soli</name>
    <dbReference type="NCBI Taxonomy" id="553447"/>
    <lineage>
        <taxon>Bacteria</taxon>
        <taxon>Pseudomonadati</taxon>
        <taxon>Pseudomonadota</taxon>
        <taxon>Alphaproteobacteria</taxon>
        <taxon>Hyphomicrobiales</taxon>
        <taxon>Methylobacteriaceae</taxon>
        <taxon>Methylobacterium</taxon>
    </lineage>
</organism>
<name>A0A6L3SZ73_9HYPH</name>
<proteinExistence type="inferred from homology"/>
<evidence type="ECO:0000259" key="2">
    <source>
        <dbReference type="Pfam" id="PF17482"/>
    </source>
</evidence>
<dbReference type="EMBL" id="VZZK01000009">
    <property type="protein sequence ID" value="KAB1079421.1"/>
    <property type="molecule type" value="Genomic_DNA"/>
</dbReference>
<dbReference type="PIRSF" id="PIRSF007349">
    <property type="entry name" value="Tsp_L"/>
    <property type="match status" value="1"/>
</dbReference>
<dbReference type="InterPro" id="IPR020287">
    <property type="entry name" value="Tail_sheath_C"/>
</dbReference>
<protein>
    <submittedName>
        <fullName evidence="3">Phage tail protein</fullName>
    </submittedName>
</protein>
<dbReference type="Proteomes" id="UP000474159">
    <property type="component" value="Unassembled WGS sequence"/>
</dbReference>
<evidence type="ECO:0000313" key="4">
    <source>
        <dbReference type="Proteomes" id="UP000474159"/>
    </source>
</evidence>
<sequence>MVSFASINPTWKLPGVSIEVDPSQAGTPVNPRWLVLHGIKLAAGQAPADRLIAVGTQADADRLAGQGSMLARMFKVAFAINRGTPIFFLPVAEPSAGVKATGTITVAAAPTVAGTIPLYIAGQKLQVLVGSSDTTAQVATKIANAINATGDLPVTAAAASAVVTLTAKWKGLSGNDIRVEDSYRGFYGGELLPAGLSLTYPTDNVLSGGTGTPDLTSAIANYGDGPHKFLALPFNDSGSFSLWDTEFGFSDSGRWGWVRQSYGQVWSVKRDSYANLFAYGPTNNSAVISPLALEPTSPTPTWEWTAAYAARAAGALSADPARPLQTLTLDGCLPAPQSGRFSKAQLNGLAQVGLAIQGTDLDGTSAGIPQILREQTSYQRNASGQADNSYEVATTLSTLDEVLTRIRQGLSTKFGRVKLTSNGTRFGAGQAIVTPLIIKAEIVAIYEGLEIDGIVENTTLFKNYLVVERSSTNPDTVEVLLPPDIVNGLRRLNVKAQFRLQFPSSLAA</sequence>
<evidence type="ECO:0000313" key="3">
    <source>
        <dbReference type="EMBL" id="KAB1079421.1"/>
    </source>
</evidence>
<gene>
    <name evidence="3" type="ORF">F6X53_11500</name>
</gene>
<comment type="similarity">
    <text evidence="1">Belongs to the myoviridae tail sheath protein family.</text>
</comment>
<keyword evidence="4" id="KW-1185">Reference proteome</keyword>
<dbReference type="Pfam" id="PF17482">
    <property type="entry name" value="Phage_sheath_1C"/>
    <property type="match status" value="1"/>
</dbReference>
<evidence type="ECO:0000256" key="1">
    <source>
        <dbReference type="ARBA" id="ARBA00008005"/>
    </source>
</evidence>
<dbReference type="RefSeq" id="WP_151000156.1">
    <property type="nucleotide sequence ID" value="NZ_BPQY01000460.1"/>
</dbReference>
<dbReference type="AlphaFoldDB" id="A0A6L3SZ73"/>
<dbReference type="OrthoDB" id="5442644at2"/>
<feature type="domain" description="Tail sheath protein C-terminal" evidence="2">
    <location>
        <begin position="386"/>
        <end position="499"/>
    </location>
</feature>
<accession>A0A6L3SZ73</accession>